<dbReference type="HAMAP" id="MF_00679">
    <property type="entry name" value="HscA"/>
    <property type="match status" value="1"/>
</dbReference>
<dbReference type="Gene3D" id="2.60.34.10">
    <property type="entry name" value="Substrate Binding Domain Of DNAk, Chain A, domain 1"/>
    <property type="match status" value="1"/>
</dbReference>
<comment type="caution">
    <text evidence="7">The sequence shown here is derived from an EMBL/GenBank/DDBJ whole genome shotgun (WGS) entry which is preliminary data.</text>
</comment>
<protein>
    <recommendedName>
        <fullName evidence="5">Chaperone protein HscA homolog</fullName>
    </recommendedName>
</protein>
<dbReference type="InterPro" id="IPR013126">
    <property type="entry name" value="Hsp_70_fam"/>
</dbReference>
<evidence type="ECO:0000256" key="3">
    <source>
        <dbReference type="ARBA" id="ARBA00022840"/>
    </source>
</evidence>
<dbReference type="SUPFAM" id="SSF100920">
    <property type="entry name" value="Heat shock protein 70kD (HSP70), peptide-binding domain"/>
    <property type="match status" value="1"/>
</dbReference>
<evidence type="ECO:0000256" key="2">
    <source>
        <dbReference type="ARBA" id="ARBA00022741"/>
    </source>
</evidence>
<dbReference type="InterPro" id="IPR043129">
    <property type="entry name" value="ATPase_NBD"/>
</dbReference>
<proteinExistence type="inferred from homology"/>
<dbReference type="CDD" id="cd10236">
    <property type="entry name" value="ASKHA_NBD_HSP70_HscA"/>
    <property type="match status" value="1"/>
</dbReference>
<dbReference type="InterPro" id="IPR010236">
    <property type="entry name" value="ISC_FeS_clus_asmbl_HscA"/>
</dbReference>
<dbReference type="RefSeq" id="WP_208004614.1">
    <property type="nucleotide sequence ID" value="NZ_JAGDFX010000004.1"/>
</dbReference>
<evidence type="ECO:0000313" key="7">
    <source>
        <dbReference type="EMBL" id="MBO1518866.1"/>
    </source>
</evidence>
<name>A0ABS3NEZ9_9GAMM</name>
<dbReference type="PRINTS" id="PR00301">
    <property type="entry name" value="HEATSHOCK70"/>
</dbReference>
<dbReference type="PANTHER" id="PTHR19375">
    <property type="entry name" value="HEAT SHOCK PROTEIN 70KDA"/>
    <property type="match status" value="1"/>
</dbReference>
<dbReference type="Gene3D" id="3.30.420.40">
    <property type="match status" value="2"/>
</dbReference>
<dbReference type="Gene3D" id="1.20.1270.10">
    <property type="match status" value="1"/>
</dbReference>
<dbReference type="NCBIfam" id="NF003520">
    <property type="entry name" value="PRK05183.1"/>
    <property type="match status" value="1"/>
</dbReference>
<organism evidence="7 8">
    <name type="scientific">Oceanisphaera pacifica</name>
    <dbReference type="NCBI Taxonomy" id="2818389"/>
    <lineage>
        <taxon>Bacteria</taxon>
        <taxon>Pseudomonadati</taxon>
        <taxon>Pseudomonadota</taxon>
        <taxon>Gammaproteobacteria</taxon>
        <taxon>Aeromonadales</taxon>
        <taxon>Aeromonadaceae</taxon>
        <taxon>Oceanisphaera</taxon>
    </lineage>
</organism>
<dbReference type="Pfam" id="PF00012">
    <property type="entry name" value="HSP70"/>
    <property type="match status" value="1"/>
</dbReference>
<dbReference type="InterPro" id="IPR018181">
    <property type="entry name" value="Heat_shock_70_CS"/>
</dbReference>
<dbReference type="SUPFAM" id="SSF53067">
    <property type="entry name" value="Actin-like ATPase domain"/>
    <property type="match status" value="2"/>
</dbReference>
<accession>A0ABS3NEZ9</accession>
<dbReference type="EMBL" id="JAGDFX010000004">
    <property type="protein sequence ID" value="MBO1518866.1"/>
    <property type="molecule type" value="Genomic_DNA"/>
</dbReference>
<dbReference type="PROSITE" id="PS00297">
    <property type="entry name" value="HSP70_1"/>
    <property type="match status" value="1"/>
</dbReference>
<dbReference type="Gene3D" id="3.90.640.10">
    <property type="entry name" value="Actin, Chain A, domain 4"/>
    <property type="match status" value="1"/>
</dbReference>
<dbReference type="InterPro" id="IPR042039">
    <property type="entry name" value="HscA_NBD"/>
</dbReference>
<dbReference type="PROSITE" id="PS00329">
    <property type="entry name" value="HSP70_2"/>
    <property type="match status" value="1"/>
</dbReference>
<dbReference type="InterPro" id="IPR029047">
    <property type="entry name" value="HSP70_peptide-bd_sf"/>
</dbReference>
<dbReference type="NCBIfam" id="TIGR01991">
    <property type="entry name" value="HscA"/>
    <property type="match status" value="1"/>
</dbReference>
<evidence type="ECO:0000256" key="5">
    <source>
        <dbReference type="HAMAP-Rule" id="MF_00679"/>
    </source>
</evidence>
<dbReference type="PROSITE" id="PS01036">
    <property type="entry name" value="HSP70_3"/>
    <property type="match status" value="1"/>
</dbReference>
<comment type="similarity">
    <text evidence="1 5 6">Belongs to the heat shock protein 70 family.</text>
</comment>
<keyword evidence="3 5" id="KW-0067">ATP-binding</keyword>
<keyword evidence="8" id="KW-1185">Reference proteome</keyword>
<evidence type="ECO:0000313" key="8">
    <source>
        <dbReference type="Proteomes" id="UP000664882"/>
    </source>
</evidence>
<dbReference type="InterPro" id="IPR029048">
    <property type="entry name" value="HSP70_C_sf"/>
</dbReference>
<dbReference type="SUPFAM" id="SSF100934">
    <property type="entry name" value="Heat shock protein 70kD (HSP70), C-terminal subdomain"/>
    <property type="match status" value="1"/>
</dbReference>
<gene>
    <name evidence="5 7" type="primary">hscA</name>
    <name evidence="7" type="ORF">J3U76_04320</name>
</gene>
<keyword evidence="2 5" id="KW-0547">Nucleotide-binding</keyword>
<keyword evidence="4 5" id="KW-0143">Chaperone</keyword>
<evidence type="ECO:0000256" key="4">
    <source>
        <dbReference type="ARBA" id="ARBA00023186"/>
    </source>
</evidence>
<evidence type="ECO:0000256" key="6">
    <source>
        <dbReference type="RuleBase" id="RU003322"/>
    </source>
</evidence>
<evidence type="ECO:0000256" key="1">
    <source>
        <dbReference type="ARBA" id="ARBA00007381"/>
    </source>
</evidence>
<reference evidence="7 8" key="1">
    <citation type="submission" date="2021-03" db="EMBL/GenBank/DDBJ databases">
        <title>Oceanisphaera sp. nov., isolated from the intestine.</title>
        <authorList>
            <person name="Zhao L.-H."/>
            <person name="Shi L.-F."/>
        </authorList>
    </citation>
    <scope>NUCLEOTIDE SEQUENCE [LARGE SCALE GENOMIC DNA]</scope>
    <source>
        <strain evidence="7 8">DM8</strain>
    </source>
</reference>
<comment type="function">
    <text evidence="5">Chaperone involved in the maturation of iron-sulfur cluster-containing proteins. Has a low intrinsic ATPase activity which is markedly stimulated by HscB.</text>
</comment>
<dbReference type="Proteomes" id="UP000664882">
    <property type="component" value="Unassembled WGS sequence"/>
</dbReference>
<sequence>MALLQISEPGLSAAPHEQKWAVGIDLGTTNSLVALVRSGVPETLVDEQDRDLLPSVVHYTAEGLRVGHDAKHEADQDPQHTISSVKRLMGKALADIPHHRLPYAFRDTDNGIIELDTPQGPVNPVQVSAEILKELNERAERSVGNPIQGAVITVPAYFDDAQRQGTKDAAQLAGLEVLRLLNEPTAAAIAYGLDSGQEGVIAVFDLGGGTFDISILRLHRGVFEVLATGGDSALGGDDFDHAVADWIQQQAQVTELTPTQQRNLLDVACSAKQALTDNDSVDVAWQGWQGSLSRTDFDALITPWINKTLMACRRALKDAGVSADDVQEVVMVGGSTRVPLVRQRVGDYFSTEPLTSLDPDKVVAIGAAIQADVLIGNKPDSDMLLLDVTPLSLGLETMGGLVEKVIPRNTTIPVARAQEFTTFKDGQTAMAIHVLQGERELVDDCRSLARFNLTDIPPMAAGAAHIRVTFQVDADGLLSVSAMEKSSGVQAEIEVKPSYGLNENDIATMLKASFEHAKEDIDARMLAEQKVEAARVIENIVAALNQDGDALLNDKERADIMAVVESLQQSVTGSDVVAIKLAIEQTDKQTAEFAERRMDASIRRALAGQRVDKV</sequence>